<reference evidence="2" key="1">
    <citation type="submission" date="2022-11" db="UniProtKB">
        <authorList>
            <consortium name="WormBaseParasite"/>
        </authorList>
    </citation>
    <scope>IDENTIFICATION</scope>
</reference>
<accession>A0AC34GNR2</accession>
<dbReference type="Proteomes" id="UP000887579">
    <property type="component" value="Unplaced"/>
</dbReference>
<sequence length="1343" mass="153024">MWDKDDEIKKRIKCLAVNNSEIQKKKLKKESNLKENSSTLSLHIAAYEKANEDSDLSNQTFAIEDSLKKKIIFDKTLKNVKQLSAGSSSPTWYFEFLRQHHDNIDEPEVMQFKASQKLLNPNHLGDENVMRARTQSGIKLDQLMVIVEKTILCYQNPVTALFESHGWVRDNLYAAQALWAMYRTYRKSAELDEDLARANELGFTCIKIMQSLLECMMRQVDKVELFKKHLRGSDSLHAKYSVQTKCSVVGDNDWGHLQVDAISLYLLILAQMTASGLQIIRNFDEVAFVQNLVYYIEVGYRTPDYGIWERGDKTNQGICELNASSIGMAKAALQAINDVGDLFSDGSKGSIIHVLPDEVQQCSAVLSSVLPRESFSKETDAALLTVISYPAFAVEDPDLVKLTRETIEETLRGRYGCRRFLRDGYKTVLEDPNRLYYINSELQKFENIECEWPVFFCYFLLDALFHEDEESANEYWNKLQKTIVVQDSKYEYVGLIPELYLVTKDKVELERQKHGSQERVPGGITPFLWAQSLYIICCLLRYRFLTPAEIDPLSRRLTLTERSPPCEVQVVILAETMDVQVELRDNEIDVQLLGEVDPVFCIQPAQTFARILSRIGASEKLNLTGRPTDRDIGLLSTSKLYHLGDKFVIFTPQFMDRRRSHLMYDIRILMDEWTSELHYIYNEWNSTGISGRPLVVLVVSKNMLETDSTMTLAPSLLNRRHKSTVLGTIKKIKNGYIGGARVVMKNISDFFRTTSVSKLEFHDGNIEEFFTSETLPRSLLQDVATATTPDAGGPRSATLKRADSIRDRWSRQFNAVHRASMRHRSIVLDSNDSDLAQLRLVYAKKTNIPDVLSPVGEGIETSNKPKDHISAVKLSEHLHTSNSSSSMSSSDSISKFDRAQLEDMSTEDLIDMLLESTILDEQASIIHFLWMKVGPNFDTKLNNVNGVTVRVLMEEIYVKACESRDWSWVRLTGGLLNKQLDELAKAVTHLLVRQKQITVGMPSKSEEAITCPKTKEELKDIFGRAYSDDPNSFTLAQEIIVSLGSLVRTDPQLFVEMFRLRIGLIIQIIASELARIRKLSATEASQRLLAISPYEVKCMLFSLLSGRLLEDITSGEETAAGKEIHTGMGSFRKQIEERKSLRKSVAGANLQQDEIDDLLDGDDNEEDFQFGIWLRHRRIDGALNRVPPDFYSNLWDSVRLFPHGLAINQMILQRHLTQEMTRREIKFALEVEQVLNQISEPEYREIIVEVLTLMNKLEELLMTKPKIPTDQPFEVDIVVYRANELFVEHNKRLETVVLECCGSGKVCDSARSICKHFYDTAPAGEFGTSHYIIKALMDIFAPL</sequence>
<protein>
    <submittedName>
        <fullName evidence="2">Phosphorylase b kinase regulatory subunit</fullName>
    </submittedName>
</protein>
<name>A0AC34GNR2_9BILA</name>
<dbReference type="WBParaSite" id="ES5_v2.g5631.t1">
    <property type="protein sequence ID" value="ES5_v2.g5631.t1"/>
    <property type="gene ID" value="ES5_v2.g5631"/>
</dbReference>
<evidence type="ECO:0000313" key="1">
    <source>
        <dbReference type="Proteomes" id="UP000887579"/>
    </source>
</evidence>
<evidence type="ECO:0000313" key="2">
    <source>
        <dbReference type="WBParaSite" id="ES5_v2.g5631.t1"/>
    </source>
</evidence>
<proteinExistence type="predicted"/>
<organism evidence="1 2">
    <name type="scientific">Panagrolaimus sp. ES5</name>
    <dbReference type="NCBI Taxonomy" id="591445"/>
    <lineage>
        <taxon>Eukaryota</taxon>
        <taxon>Metazoa</taxon>
        <taxon>Ecdysozoa</taxon>
        <taxon>Nematoda</taxon>
        <taxon>Chromadorea</taxon>
        <taxon>Rhabditida</taxon>
        <taxon>Tylenchina</taxon>
        <taxon>Panagrolaimomorpha</taxon>
        <taxon>Panagrolaimoidea</taxon>
        <taxon>Panagrolaimidae</taxon>
        <taxon>Panagrolaimus</taxon>
    </lineage>
</organism>